<feature type="transmembrane region" description="Helical" evidence="1">
    <location>
        <begin position="86"/>
        <end position="105"/>
    </location>
</feature>
<sequence length="235" mass="25997">MPPPAKRENLLVNLLCNIAIPSLILAKASTPERLGPVVGLIVALAFPVSYGIWDFAKRKQANFISILGFASVLLTGGLGLTEVDRFWFAVKEAAVPALIGLAVWISMYTSRPLVRQFLFNDQVLDVAKIEEQLQEKGRVKTFDALLKSSTYLLVLSFALSACLNFGLARWLLQSPTGTPEFNAELGKMNALSWPVIVLPTMVIMIFALWRLVSGITRLTGLKFEEMIHAEHVKKD</sequence>
<name>A0ABZ1CD84_9BACT</name>
<feature type="transmembrane region" description="Helical" evidence="1">
    <location>
        <begin position="191"/>
        <end position="212"/>
    </location>
</feature>
<gene>
    <name evidence="2" type="ORF">K1X11_009475</name>
</gene>
<accession>A0ABZ1CD84</accession>
<dbReference type="InterPro" id="IPR016870">
    <property type="entry name" value="UCP028137"/>
</dbReference>
<dbReference type="Proteomes" id="UP000738431">
    <property type="component" value="Chromosome"/>
</dbReference>
<evidence type="ECO:0000313" key="3">
    <source>
        <dbReference type="Proteomes" id="UP000738431"/>
    </source>
</evidence>
<proteinExistence type="predicted"/>
<dbReference type="EMBL" id="CP139781">
    <property type="protein sequence ID" value="WRQ89639.1"/>
    <property type="molecule type" value="Genomic_DNA"/>
</dbReference>
<feature type="transmembrane region" description="Helical" evidence="1">
    <location>
        <begin position="150"/>
        <end position="171"/>
    </location>
</feature>
<evidence type="ECO:0000313" key="2">
    <source>
        <dbReference type="EMBL" id="WRQ89639.1"/>
    </source>
</evidence>
<organism evidence="2 3">
    <name type="scientific">Actomonas aquatica</name>
    <dbReference type="NCBI Taxonomy" id="2866162"/>
    <lineage>
        <taxon>Bacteria</taxon>
        <taxon>Pseudomonadati</taxon>
        <taxon>Verrucomicrobiota</taxon>
        <taxon>Opitutia</taxon>
        <taxon>Opitutales</taxon>
        <taxon>Opitutaceae</taxon>
        <taxon>Actomonas</taxon>
    </lineage>
</organism>
<keyword evidence="1" id="KW-1133">Transmembrane helix</keyword>
<reference evidence="2 3" key="1">
    <citation type="submission" date="2023-12" db="EMBL/GenBank/DDBJ databases">
        <title>Description of an unclassified Opitutus bacterium of Verrucomicrobiota.</title>
        <authorList>
            <person name="Zhang D.-F."/>
        </authorList>
    </citation>
    <scope>NUCLEOTIDE SEQUENCE [LARGE SCALE GENOMIC DNA]</scope>
    <source>
        <strain evidence="2 3">WL0086</strain>
    </source>
</reference>
<dbReference type="NCBIfam" id="NF041646">
    <property type="entry name" value="VC0807_fam"/>
    <property type="match status" value="1"/>
</dbReference>
<feature type="transmembrane region" description="Helical" evidence="1">
    <location>
        <begin position="63"/>
        <end position="80"/>
    </location>
</feature>
<keyword evidence="1" id="KW-0812">Transmembrane</keyword>
<keyword evidence="3" id="KW-1185">Reference proteome</keyword>
<evidence type="ECO:0000256" key="1">
    <source>
        <dbReference type="SAM" id="Phobius"/>
    </source>
</evidence>
<protein>
    <submittedName>
        <fullName evidence="2">VC0807 family protein</fullName>
    </submittedName>
</protein>
<feature type="transmembrane region" description="Helical" evidence="1">
    <location>
        <begin position="36"/>
        <end position="56"/>
    </location>
</feature>
<dbReference type="PIRSF" id="PIRSF028137">
    <property type="entry name" value="UCP028137"/>
    <property type="match status" value="1"/>
</dbReference>
<keyword evidence="1" id="KW-0472">Membrane</keyword>
<dbReference type="RefSeq" id="WP_221029677.1">
    <property type="nucleotide sequence ID" value="NZ_CP139781.1"/>
</dbReference>